<dbReference type="InterPro" id="IPR016634">
    <property type="entry name" value="CapW-like"/>
</dbReference>
<dbReference type="InterPro" id="IPR059019">
    <property type="entry name" value="WHD_CapW"/>
</dbReference>
<dbReference type="Proteomes" id="UP000235005">
    <property type="component" value="Unassembled WGS sequence"/>
</dbReference>
<dbReference type="OrthoDB" id="6400324at2"/>
<dbReference type="PROSITE" id="PS52050">
    <property type="entry name" value="WYL"/>
    <property type="match status" value="1"/>
</dbReference>
<dbReference type="AlphaFoldDB" id="A0A2N5X5Z9"/>
<dbReference type="InterPro" id="IPR026881">
    <property type="entry name" value="WYL_dom"/>
</dbReference>
<organism evidence="4 5">
    <name type="scientific">Pseudohalioglobus lutimaris</name>
    <dbReference type="NCBI Taxonomy" id="1737061"/>
    <lineage>
        <taxon>Bacteria</taxon>
        <taxon>Pseudomonadati</taxon>
        <taxon>Pseudomonadota</taxon>
        <taxon>Gammaproteobacteria</taxon>
        <taxon>Cellvibrionales</taxon>
        <taxon>Halieaceae</taxon>
        <taxon>Pseudohalioglobus</taxon>
    </lineage>
</organism>
<evidence type="ECO:0000313" key="4">
    <source>
        <dbReference type="EMBL" id="PLW69914.1"/>
    </source>
</evidence>
<evidence type="ECO:0000259" key="1">
    <source>
        <dbReference type="Pfam" id="PF13280"/>
    </source>
</evidence>
<evidence type="ECO:0000259" key="2">
    <source>
        <dbReference type="Pfam" id="PF26107"/>
    </source>
</evidence>
<dbReference type="PANTHER" id="PTHR34580">
    <property type="match status" value="1"/>
</dbReference>
<sequence>MELSDISQAQKERLSHIDFRTYFLGEIGRSDLVTRFGIGEAAATRDITLYRELAPANLDYDTRLKSYVKSAAFEPLFEYSPSQVLAALSQGFGEDFIGSHKPMVRCETPAELNRPFLPVLAVLTRAIYHKRVVKIQYRSIQSGLSEREIAPFVLVDNGLRWHVRAFDRNRQDFIDFVVTRITDPVIVEDEPKDHEMSDADIQWNRIVEMNLVPHPNLPHPETIEMDYAMRDGGLTVKIRAAVAGYVLRRWNVDCTKDHKLEGGEYHLWLSNPQALYGVKNLVLAPGYEQTE</sequence>
<protein>
    <submittedName>
        <fullName evidence="4">WYL domain-containing protein</fullName>
    </submittedName>
</protein>
<evidence type="ECO:0000259" key="3">
    <source>
        <dbReference type="Pfam" id="PF26109"/>
    </source>
</evidence>
<comment type="caution">
    <text evidence="4">The sequence shown here is derived from an EMBL/GenBank/DDBJ whole genome shotgun (WGS) entry which is preliminary data.</text>
</comment>
<evidence type="ECO:0000313" key="5">
    <source>
        <dbReference type="Proteomes" id="UP000235005"/>
    </source>
</evidence>
<dbReference type="InterPro" id="IPR059020">
    <property type="entry name" value="CapW_CTD"/>
</dbReference>
<feature type="domain" description="WYL" evidence="1">
    <location>
        <begin position="118"/>
        <end position="183"/>
    </location>
</feature>
<accession>A0A2N5X5Z9</accession>
<keyword evidence="5" id="KW-1185">Reference proteome</keyword>
<dbReference type="PIRSF" id="PIRSF015558">
    <property type="entry name" value="Txn_reg_DeoR_prd"/>
    <property type="match status" value="1"/>
</dbReference>
<dbReference type="Pfam" id="PF26109">
    <property type="entry name" value="WHD_BrxR"/>
    <property type="match status" value="1"/>
</dbReference>
<name>A0A2N5X5Z9_9GAMM</name>
<dbReference type="PANTHER" id="PTHR34580:SF1">
    <property type="entry name" value="PROTEIN PAFC"/>
    <property type="match status" value="1"/>
</dbReference>
<dbReference type="InterPro" id="IPR051534">
    <property type="entry name" value="CBASS_pafABC_assoc_protein"/>
</dbReference>
<feature type="domain" description="DNA-binding transcriptional repressor CapW winged helix-turn-helix" evidence="3">
    <location>
        <begin position="11"/>
        <end position="78"/>
    </location>
</feature>
<dbReference type="RefSeq" id="WP_101517447.1">
    <property type="nucleotide sequence ID" value="NZ_PKUS01000003.1"/>
</dbReference>
<dbReference type="EMBL" id="PKUS01000003">
    <property type="protein sequence ID" value="PLW69914.1"/>
    <property type="molecule type" value="Genomic_DNA"/>
</dbReference>
<feature type="domain" description="DNA-binding transcriptional repressor CapW C-terminal dimerisation" evidence="2">
    <location>
        <begin position="206"/>
        <end position="274"/>
    </location>
</feature>
<gene>
    <name evidence="4" type="ORF">C0039_05145</name>
</gene>
<reference evidence="4 5" key="1">
    <citation type="submission" date="2018-01" db="EMBL/GenBank/DDBJ databases">
        <title>The draft genome sequence of Halioglobus lutimaris HF004.</title>
        <authorList>
            <person name="Du Z.-J."/>
            <person name="Shi M.-J."/>
        </authorList>
    </citation>
    <scope>NUCLEOTIDE SEQUENCE [LARGE SCALE GENOMIC DNA]</scope>
    <source>
        <strain evidence="4 5">HF004</strain>
    </source>
</reference>
<dbReference type="Pfam" id="PF13280">
    <property type="entry name" value="WYL"/>
    <property type="match status" value="1"/>
</dbReference>
<dbReference type="Pfam" id="PF26107">
    <property type="entry name" value="BrxR_CTD"/>
    <property type="match status" value="1"/>
</dbReference>
<proteinExistence type="predicted"/>